<dbReference type="AlphaFoldDB" id="A0A2Z4FIZ8"/>
<dbReference type="InterPro" id="IPR000748">
    <property type="entry name" value="PsdUridine_synth_RsuA/RluB/E/F"/>
</dbReference>
<keyword evidence="5" id="KW-1185">Reference proteome</keyword>
<dbReference type="InterPro" id="IPR020094">
    <property type="entry name" value="TruA/RsuA/RluB/E/F_N"/>
</dbReference>
<dbReference type="InterPro" id="IPR042092">
    <property type="entry name" value="PsdUridine_s_RsuA/RluB/E/F_cat"/>
</dbReference>
<dbReference type="EC" id="5.4.99.-" evidence="3"/>
<dbReference type="Pfam" id="PF00849">
    <property type="entry name" value="PseudoU_synth_2"/>
    <property type="match status" value="1"/>
</dbReference>
<organism evidence="4 5">
    <name type="scientific">Bradymonas sediminis</name>
    <dbReference type="NCBI Taxonomy" id="1548548"/>
    <lineage>
        <taxon>Bacteria</taxon>
        <taxon>Deltaproteobacteria</taxon>
        <taxon>Bradymonadales</taxon>
        <taxon>Bradymonadaceae</taxon>
        <taxon>Bradymonas</taxon>
    </lineage>
</organism>
<evidence type="ECO:0000256" key="1">
    <source>
        <dbReference type="ARBA" id="ARBA00008348"/>
    </source>
</evidence>
<dbReference type="PROSITE" id="PS01149">
    <property type="entry name" value="PSI_RSU"/>
    <property type="match status" value="1"/>
</dbReference>
<dbReference type="OrthoDB" id="9807213at2"/>
<reference evidence="4 5" key="1">
    <citation type="submission" date="2018-06" db="EMBL/GenBank/DDBJ databases">
        <title>Lujinxingia sediminis gen. nov. sp. nov., a new facultative anaerobic member of the class Deltaproteobacteria, and proposal of Lujinxingaceae fam. nov.</title>
        <authorList>
            <person name="Guo L.-Y."/>
            <person name="Li C.-M."/>
            <person name="Wang S."/>
            <person name="Du Z.-J."/>
        </authorList>
    </citation>
    <scope>NUCLEOTIDE SEQUENCE [LARGE SCALE GENOMIC DNA]</scope>
    <source>
        <strain evidence="4 5">FA350</strain>
    </source>
</reference>
<dbReference type="InterPro" id="IPR020103">
    <property type="entry name" value="PsdUridine_synth_cat_dom_sf"/>
</dbReference>
<dbReference type="RefSeq" id="WP_111332535.1">
    <property type="nucleotide sequence ID" value="NZ_CP030032.1"/>
</dbReference>
<evidence type="ECO:0000256" key="3">
    <source>
        <dbReference type="RuleBase" id="RU003887"/>
    </source>
</evidence>
<dbReference type="InterPro" id="IPR050343">
    <property type="entry name" value="RsuA_PseudoU_synthase"/>
</dbReference>
<dbReference type="PANTHER" id="PTHR47683:SF2">
    <property type="entry name" value="RNA-BINDING S4 DOMAIN-CONTAINING PROTEIN"/>
    <property type="match status" value="1"/>
</dbReference>
<dbReference type="PANTHER" id="PTHR47683">
    <property type="entry name" value="PSEUDOURIDINE SYNTHASE FAMILY PROTEIN-RELATED"/>
    <property type="match status" value="1"/>
</dbReference>
<comment type="similarity">
    <text evidence="1 3">Belongs to the pseudouridine synthase RsuA family.</text>
</comment>
<evidence type="ECO:0000256" key="2">
    <source>
        <dbReference type="ARBA" id="ARBA00023235"/>
    </source>
</evidence>
<proteinExistence type="inferred from homology"/>
<dbReference type="SUPFAM" id="SSF55120">
    <property type="entry name" value="Pseudouridine synthase"/>
    <property type="match status" value="1"/>
</dbReference>
<dbReference type="GO" id="GO:0140098">
    <property type="term" value="F:catalytic activity, acting on RNA"/>
    <property type="evidence" value="ECO:0007669"/>
    <property type="project" value="UniProtKB-ARBA"/>
</dbReference>
<name>A0A2Z4FIZ8_9DELT</name>
<protein>
    <recommendedName>
        <fullName evidence="3">Pseudouridine synthase</fullName>
        <ecNumber evidence="3">5.4.99.-</ecNumber>
    </recommendedName>
</protein>
<dbReference type="KEGG" id="bsed:DN745_04450"/>
<dbReference type="GO" id="GO:0006364">
    <property type="term" value="P:rRNA processing"/>
    <property type="evidence" value="ECO:0007669"/>
    <property type="project" value="UniProtKB-ARBA"/>
</dbReference>
<keyword evidence="2 3" id="KW-0413">Isomerase</keyword>
<dbReference type="NCBIfam" id="TIGR00093">
    <property type="entry name" value="pseudouridine synthase"/>
    <property type="match status" value="1"/>
</dbReference>
<sequence>MIPRRLDKYLADATNMSRREVYLAWDAERIEVRPSEAPWGDDYEPWSLIFAEDTVLLDGEPLELREPQHYFAFHKPEGVLTAVSDPHDRLCLAPWLAKLPPSIFPVGRLDRPTTGFLLLTDDGNLSFCLLRPWFGVPKEYHLRVRGRVLPDDERIEMLLAGVDIGDGKDPATALKVEVLADQIASDPRIGSETLLSVVVDEGRNRMVRRMARGVGFKLEHLHRPRIGPVEMGEVAPGEWRRLSEDEVDALWDACGGRADARKRHIAALGRHAETWRAEGRPHHRLERWLENL</sequence>
<dbReference type="Gene3D" id="3.30.70.580">
    <property type="entry name" value="Pseudouridine synthase I, catalytic domain, N-terminal subdomain"/>
    <property type="match status" value="1"/>
</dbReference>
<evidence type="ECO:0000313" key="4">
    <source>
        <dbReference type="EMBL" id="AWV88626.1"/>
    </source>
</evidence>
<accession>A0A2Z4FIZ8</accession>
<dbReference type="GO" id="GO:0001522">
    <property type="term" value="P:pseudouridine synthesis"/>
    <property type="evidence" value="ECO:0007669"/>
    <property type="project" value="InterPro"/>
</dbReference>
<dbReference type="GO" id="GO:0009982">
    <property type="term" value="F:pseudouridine synthase activity"/>
    <property type="evidence" value="ECO:0007669"/>
    <property type="project" value="InterPro"/>
</dbReference>
<dbReference type="InterPro" id="IPR006145">
    <property type="entry name" value="PsdUridine_synth_RsuA/RluA"/>
</dbReference>
<dbReference type="Proteomes" id="UP000249799">
    <property type="component" value="Chromosome"/>
</dbReference>
<gene>
    <name evidence="4" type="ORF">DN745_04450</name>
</gene>
<dbReference type="EMBL" id="CP030032">
    <property type="protein sequence ID" value="AWV88626.1"/>
    <property type="molecule type" value="Genomic_DNA"/>
</dbReference>
<dbReference type="Gene3D" id="3.30.70.1560">
    <property type="entry name" value="Alpha-L RNA-binding motif"/>
    <property type="match status" value="1"/>
</dbReference>
<dbReference type="InterPro" id="IPR018496">
    <property type="entry name" value="PsdUridine_synth_RsuA/RluB_CS"/>
</dbReference>
<evidence type="ECO:0000313" key="5">
    <source>
        <dbReference type="Proteomes" id="UP000249799"/>
    </source>
</evidence>
<dbReference type="GO" id="GO:0003723">
    <property type="term" value="F:RNA binding"/>
    <property type="evidence" value="ECO:0007669"/>
    <property type="project" value="InterPro"/>
</dbReference>